<comment type="subcellular location">
    <subcellularLocation>
        <location evidence="1">Membrane</location>
    </subcellularLocation>
    <subcellularLocation>
        <location evidence="9">Mitochondrion membrane</location>
        <topology evidence="9">Multi-pass membrane protein</topology>
    </subcellularLocation>
</comment>
<comment type="catalytic activity">
    <reaction evidence="8 9">
        <text>a ubiquinone + NADH + 5 H(+)(in) = a ubiquinol + NAD(+) + 4 H(+)(out)</text>
        <dbReference type="Rhea" id="RHEA:29091"/>
        <dbReference type="Rhea" id="RHEA-COMP:9565"/>
        <dbReference type="Rhea" id="RHEA-COMP:9566"/>
        <dbReference type="ChEBI" id="CHEBI:15378"/>
        <dbReference type="ChEBI" id="CHEBI:16389"/>
        <dbReference type="ChEBI" id="CHEBI:17976"/>
        <dbReference type="ChEBI" id="CHEBI:57540"/>
        <dbReference type="ChEBI" id="CHEBI:57945"/>
        <dbReference type="EC" id="7.1.1.2"/>
    </reaction>
</comment>
<dbReference type="InterPro" id="IPR000440">
    <property type="entry name" value="NADH_UbQ/plastoQ_OxRdtase_su3"/>
</dbReference>
<dbReference type="EC" id="7.1.1.2" evidence="9"/>
<evidence type="ECO:0000256" key="3">
    <source>
        <dbReference type="ARBA" id="ARBA00021007"/>
    </source>
</evidence>
<keyword evidence="9" id="KW-0520">NAD</keyword>
<protein>
    <recommendedName>
        <fullName evidence="3 9">NADH-ubiquinone oxidoreductase chain 3</fullName>
        <ecNumber evidence="9">7.1.1.2</ecNumber>
    </recommendedName>
</protein>
<evidence type="ECO:0000256" key="9">
    <source>
        <dbReference type="RuleBase" id="RU003640"/>
    </source>
</evidence>
<keyword evidence="6 9" id="KW-1133">Transmembrane helix</keyword>
<keyword evidence="9" id="KW-0830">Ubiquinone</keyword>
<dbReference type="RefSeq" id="YP_009309698.1">
    <property type="nucleotide sequence ID" value="NC_031438.1"/>
</dbReference>
<dbReference type="EMBL" id="KP780992">
    <property type="protein sequence ID" value="AKP19685.1"/>
    <property type="molecule type" value="Genomic_DNA"/>
</dbReference>
<evidence type="ECO:0000256" key="7">
    <source>
        <dbReference type="ARBA" id="ARBA00023136"/>
    </source>
</evidence>
<feature type="transmembrane region" description="Helical" evidence="9">
    <location>
        <begin position="55"/>
        <end position="77"/>
    </location>
</feature>
<keyword evidence="4 9" id="KW-0813">Transport</keyword>
<evidence type="ECO:0000256" key="5">
    <source>
        <dbReference type="ARBA" id="ARBA00022692"/>
    </source>
</evidence>
<gene>
    <name evidence="10" type="primary">ND3</name>
</gene>
<evidence type="ECO:0000256" key="2">
    <source>
        <dbReference type="ARBA" id="ARBA00008472"/>
    </source>
</evidence>
<dbReference type="Gene3D" id="1.20.58.1610">
    <property type="entry name" value="NADH:ubiquinone/plastoquinone oxidoreductase, chain 3"/>
    <property type="match status" value="1"/>
</dbReference>
<dbReference type="Pfam" id="PF00507">
    <property type="entry name" value="Oxidored_q4"/>
    <property type="match status" value="1"/>
</dbReference>
<evidence type="ECO:0000256" key="4">
    <source>
        <dbReference type="ARBA" id="ARBA00022448"/>
    </source>
</evidence>
<organism evidence="10">
    <name type="scientific">Gyrodactylus parvae</name>
    <dbReference type="NCBI Taxonomy" id="430758"/>
    <lineage>
        <taxon>Eukaryota</taxon>
        <taxon>Metazoa</taxon>
        <taxon>Spiralia</taxon>
        <taxon>Lophotrochozoa</taxon>
        <taxon>Platyhelminthes</taxon>
        <taxon>Monogenea</taxon>
        <taxon>Monopisthocotylea</taxon>
        <taxon>Gyrodactylidea</taxon>
        <taxon>Gyrodactylidae</taxon>
        <taxon>Gyrodactylus</taxon>
    </lineage>
</organism>
<evidence type="ECO:0000313" key="10">
    <source>
        <dbReference type="EMBL" id="AKP19685.1"/>
    </source>
</evidence>
<accession>A0A1C8CJD8</accession>
<comment type="similarity">
    <text evidence="2 9">Belongs to the complex I subunit 3 family.</text>
</comment>
<reference evidence="10" key="1">
    <citation type="journal article" date="2016" name="J. Fish Dis.">
        <title>Comparative analyses within Gyrodactylus (Platyhelminthes: Monogenea) mitochondrial genomes and conserved polymerase chain reaction primers for gyrodactylid mitochondrial DNA.</title>
        <authorList>
            <person name="Ye F."/>
            <person name="Easy R.H."/>
            <person name="King S.D."/>
            <person name="Cone D.K."/>
            <person name="You P."/>
        </authorList>
    </citation>
    <scope>NUCLEOTIDE SEQUENCE</scope>
</reference>
<evidence type="ECO:0000256" key="8">
    <source>
        <dbReference type="ARBA" id="ARBA00049551"/>
    </source>
</evidence>
<feature type="transmembrane region" description="Helical" evidence="9">
    <location>
        <begin position="89"/>
        <end position="108"/>
    </location>
</feature>
<comment type="function">
    <text evidence="9">Core subunit of the mitochondrial membrane respiratory chain NADH dehydrogenase (Complex I) which catalyzes electron transfer from NADH through the respiratory chain, using ubiquinone as an electron acceptor. Essential for the catalytic activity of complex I.</text>
</comment>
<dbReference type="AlphaFoldDB" id="A0A1C8CJD8"/>
<dbReference type="InterPro" id="IPR038430">
    <property type="entry name" value="NDAH_ubi_oxred_su3_sf"/>
</dbReference>
<keyword evidence="9" id="KW-0249">Electron transport</keyword>
<proteinExistence type="inferred from homology"/>
<name>A0A1C8CJD8_9PLAT</name>
<evidence type="ECO:0000256" key="6">
    <source>
        <dbReference type="ARBA" id="ARBA00022989"/>
    </source>
</evidence>
<evidence type="ECO:0000256" key="1">
    <source>
        <dbReference type="ARBA" id="ARBA00004370"/>
    </source>
</evidence>
<dbReference type="GO" id="GO:0008137">
    <property type="term" value="F:NADH dehydrogenase (ubiquinone) activity"/>
    <property type="evidence" value="ECO:0007669"/>
    <property type="project" value="UniProtKB-UniRule"/>
</dbReference>
<keyword evidence="9" id="KW-1278">Translocase</keyword>
<keyword evidence="9" id="KW-0679">Respiratory chain</keyword>
<dbReference type="GO" id="GO:0031966">
    <property type="term" value="C:mitochondrial membrane"/>
    <property type="evidence" value="ECO:0007669"/>
    <property type="project" value="UniProtKB-SubCell"/>
</dbReference>
<dbReference type="CTD" id="4537"/>
<sequence>MLFYVSSILVFMLLVVLVHSYHLYLWNNTLTSIDNVWVSSFECGFLNFSSAYSSFTYGFIFFLVVFVLFDLEVSLLVNFCFNISYIDNFIFYYLFIIGLCLGFTFELLSGSLKWVV</sequence>
<keyword evidence="9 10" id="KW-0496">Mitochondrion</keyword>
<dbReference type="GeneID" id="29294503"/>
<keyword evidence="5 9" id="KW-0812">Transmembrane</keyword>
<geneLocation type="mitochondrion" evidence="10"/>
<keyword evidence="7 9" id="KW-0472">Membrane</keyword>